<dbReference type="SUPFAM" id="SSF46785">
    <property type="entry name" value="Winged helix' DNA-binding domain"/>
    <property type="match status" value="1"/>
</dbReference>
<dbReference type="InterPro" id="IPR036388">
    <property type="entry name" value="WH-like_DNA-bd_sf"/>
</dbReference>
<feature type="domain" description="HTH deoR-type" evidence="3">
    <location>
        <begin position="3"/>
        <end position="58"/>
    </location>
</feature>
<dbReference type="PANTHER" id="PTHR34580">
    <property type="match status" value="1"/>
</dbReference>
<dbReference type="InterPro" id="IPR001034">
    <property type="entry name" value="DeoR_HTH"/>
</dbReference>
<keyword evidence="2" id="KW-0804">Transcription</keyword>
<dbReference type="InterPro" id="IPR051534">
    <property type="entry name" value="CBASS_pafABC_assoc_protein"/>
</dbReference>
<dbReference type="InterPro" id="IPR013196">
    <property type="entry name" value="HTH_11"/>
</dbReference>
<dbReference type="PROSITE" id="PS52050">
    <property type="entry name" value="WYL"/>
    <property type="match status" value="1"/>
</dbReference>
<proteinExistence type="predicted"/>
<dbReference type="InterPro" id="IPR026881">
    <property type="entry name" value="WYL_dom"/>
</dbReference>
<dbReference type="InterPro" id="IPR057727">
    <property type="entry name" value="WCX_dom"/>
</dbReference>
<dbReference type="RefSeq" id="WP_101807400.1">
    <property type="nucleotide sequence ID" value="NZ_NFEZ01000001.1"/>
</dbReference>
<evidence type="ECO:0000313" key="4">
    <source>
        <dbReference type="EMBL" id="PLT47989.1"/>
    </source>
</evidence>
<dbReference type="Pfam" id="PF08279">
    <property type="entry name" value="HTH_11"/>
    <property type="match status" value="1"/>
</dbReference>
<dbReference type="Pfam" id="PF25583">
    <property type="entry name" value="WCX"/>
    <property type="match status" value="1"/>
</dbReference>
<organism evidence="4 5">
    <name type="scientific">Paenibacillus pasadenensis</name>
    <dbReference type="NCBI Taxonomy" id="217090"/>
    <lineage>
        <taxon>Bacteria</taxon>
        <taxon>Bacillati</taxon>
        <taxon>Bacillota</taxon>
        <taxon>Bacilli</taxon>
        <taxon>Bacillales</taxon>
        <taxon>Paenibacillaceae</taxon>
        <taxon>Paenibacillus</taxon>
    </lineage>
</organism>
<dbReference type="InterPro" id="IPR028349">
    <property type="entry name" value="PafC-like"/>
</dbReference>
<sequence length="315" mass="36097">MNKTERMLAIVIELQRKGILRAEDLAGRFETSVRTIYRDMQALSEMGVPVAGATGVGYSLMEGYFLPPVSFTPEEAMALLVGADFVELLLDSGYGSSARSSQEKIEAILPESVRGETARLRSVIRLMNDRTACMRVAEKAAFEQLRRAILQKRKVRFRYSKSLAEPDETRHSERTADPYGLVFSQGAWMLVAFCGLRRNLRHFRLSRMKELDVLEQSYDVLPGFDLRNRRPADDRDLIVRMRVDPAVADLVEGSDNYYMESFEPMEEGWLATFRVRRIEDLLPWTLGWGAAVSVLEPESLRERIRAEIEAMRKRY</sequence>
<dbReference type="PIRSF" id="PIRSF016838">
    <property type="entry name" value="PafC"/>
    <property type="match status" value="1"/>
</dbReference>
<protein>
    <submittedName>
        <fullName evidence="4">Transcriptional regulator, DeoR family</fullName>
    </submittedName>
</protein>
<reference evidence="4 5" key="1">
    <citation type="submission" date="2017-05" db="EMBL/GenBank/DDBJ databases">
        <title>Functional genome analysis of Paenibacillus pasadenensis strain R16: insights on endophytic life style and antifungal activity.</title>
        <authorList>
            <person name="Passera A."/>
            <person name="Marcolungo L."/>
            <person name="Casati P."/>
            <person name="Brasca M."/>
            <person name="Quaglino F."/>
            <person name="Delledonne M."/>
        </authorList>
    </citation>
    <scope>NUCLEOTIDE SEQUENCE [LARGE SCALE GENOMIC DNA]</scope>
    <source>
        <strain evidence="4 5">R16</strain>
    </source>
</reference>
<dbReference type="GO" id="GO:0003700">
    <property type="term" value="F:DNA-binding transcription factor activity"/>
    <property type="evidence" value="ECO:0007669"/>
    <property type="project" value="InterPro"/>
</dbReference>
<dbReference type="PROSITE" id="PS51000">
    <property type="entry name" value="HTH_DEOR_2"/>
    <property type="match status" value="1"/>
</dbReference>
<evidence type="ECO:0000259" key="3">
    <source>
        <dbReference type="PROSITE" id="PS51000"/>
    </source>
</evidence>
<accession>A0A2N5NCB1</accession>
<dbReference type="InterPro" id="IPR036390">
    <property type="entry name" value="WH_DNA-bd_sf"/>
</dbReference>
<dbReference type="Pfam" id="PF13280">
    <property type="entry name" value="WYL"/>
    <property type="match status" value="1"/>
</dbReference>
<keyword evidence="5" id="KW-1185">Reference proteome</keyword>
<evidence type="ECO:0000256" key="2">
    <source>
        <dbReference type="ARBA" id="ARBA00023163"/>
    </source>
</evidence>
<keyword evidence="1" id="KW-0805">Transcription regulation</keyword>
<comment type="caution">
    <text evidence="4">The sequence shown here is derived from an EMBL/GenBank/DDBJ whole genome shotgun (WGS) entry which is preliminary data.</text>
</comment>
<evidence type="ECO:0000313" key="5">
    <source>
        <dbReference type="Proteomes" id="UP000234789"/>
    </source>
</evidence>
<dbReference type="Gene3D" id="1.10.10.10">
    <property type="entry name" value="Winged helix-like DNA-binding domain superfamily/Winged helix DNA-binding domain"/>
    <property type="match status" value="1"/>
</dbReference>
<dbReference type="Proteomes" id="UP000234789">
    <property type="component" value="Unassembled WGS sequence"/>
</dbReference>
<dbReference type="PANTHER" id="PTHR34580:SF1">
    <property type="entry name" value="PROTEIN PAFC"/>
    <property type="match status" value="1"/>
</dbReference>
<dbReference type="AlphaFoldDB" id="A0A2N5NCB1"/>
<gene>
    <name evidence="4" type="ORF">B8V81_0121</name>
</gene>
<evidence type="ECO:0000256" key="1">
    <source>
        <dbReference type="ARBA" id="ARBA00023015"/>
    </source>
</evidence>
<dbReference type="EMBL" id="NFEZ01000001">
    <property type="protein sequence ID" value="PLT47989.1"/>
    <property type="molecule type" value="Genomic_DNA"/>
</dbReference>
<name>A0A2N5NCB1_9BACL</name>